<sequence>MSARARRQTRRLRMAGLSPAVHNEFVALRTDRRQGGLARLAVRALGRPTSTRAAATLYTIFNTGPAAAEARIPHETPRVAQAITTILQVNAVVTARLQAQKTALDTAIARQTIYAPNTHVHHYTTPNPHELMPPHTPTRRTTALAADKARR</sequence>
<evidence type="ECO:0000256" key="1">
    <source>
        <dbReference type="SAM" id="MobiDB-lite"/>
    </source>
</evidence>
<dbReference type="AlphaFoldDB" id="A0A4Y8JY31"/>
<comment type="caution">
    <text evidence="2">The sequence shown here is derived from an EMBL/GenBank/DDBJ whole genome shotgun (WGS) entry which is preliminary data.</text>
</comment>
<dbReference type="RefSeq" id="WP_134425375.1">
    <property type="nucleotide sequence ID" value="NZ_SOHA01000039.1"/>
</dbReference>
<dbReference type="Proteomes" id="UP000297472">
    <property type="component" value="Unassembled WGS sequence"/>
</dbReference>
<protein>
    <submittedName>
        <fullName evidence="2">Uncharacterized protein</fullName>
    </submittedName>
</protein>
<proteinExistence type="predicted"/>
<organism evidence="2 3">
    <name type="scientific">Cryobacterium cryoconiti</name>
    <dbReference type="NCBI Taxonomy" id="1259239"/>
    <lineage>
        <taxon>Bacteria</taxon>
        <taxon>Bacillati</taxon>
        <taxon>Actinomycetota</taxon>
        <taxon>Actinomycetes</taxon>
        <taxon>Micrococcales</taxon>
        <taxon>Microbacteriaceae</taxon>
        <taxon>Cryobacterium</taxon>
    </lineage>
</organism>
<name>A0A4Y8JY31_9MICO</name>
<accession>A0A4Y8JY31</accession>
<evidence type="ECO:0000313" key="3">
    <source>
        <dbReference type="Proteomes" id="UP000297472"/>
    </source>
</evidence>
<reference evidence="2 3" key="1">
    <citation type="submission" date="2019-03" db="EMBL/GenBank/DDBJ databases">
        <title>Genomics of glacier-inhabiting Cryobacterium strains.</title>
        <authorList>
            <person name="Liu Q."/>
            <person name="Xin Y.-H."/>
        </authorList>
    </citation>
    <scope>NUCLEOTIDE SEQUENCE [LARGE SCALE GENOMIC DNA]</scope>
    <source>
        <strain evidence="2 3">TMT1-51</strain>
    </source>
</reference>
<dbReference type="EMBL" id="SOHA01000039">
    <property type="protein sequence ID" value="TFD27505.1"/>
    <property type="molecule type" value="Genomic_DNA"/>
</dbReference>
<evidence type="ECO:0000313" key="2">
    <source>
        <dbReference type="EMBL" id="TFD27505.1"/>
    </source>
</evidence>
<gene>
    <name evidence="2" type="ORF">E3T49_13265</name>
</gene>
<keyword evidence="3" id="KW-1185">Reference proteome</keyword>
<feature type="region of interest" description="Disordered" evidence="1">
    <location>
        <begin position="126"/>
        <end position="151"/>
    </location>
</feature>